<dbReference type="PRINTS" id="PR00598">
    <property type="entry name" value="HTHMARR"/>
</dbReference>
<evidence type="ECO:0000256" key="3">
    <source>
        <dbReference type="ARBA" id="ARBA00023163"/>
    </source>
</evidence>
<dbReference type="SMART" id="SM00347">
    <property type="entry name" value="HTH_MARR"/>
    <property type="match status" value="1"/>
</dbReference>
<keyword evidence="1" id="KW-0805">Transcription regulation</keyword>
<dbReference type="Gene3D" id="1.10.10.10">
    <property type="entry name" value="Winged helix-like DNA-binding domain superfamily/Winged helix DNA-binding domain"/>
    <property type="match status" value="1"/>
</dbReference>
<name>A0ABT0B6R6_9SPHN</name>
<evidence type="ECO:0000259" key="4">
    <source>
        <dbReference type="PROSITE" id="PS50995"/>
    </source>
</evidence>
<dbReference type="Proteomes" id="UP001162880">
    <property type="component" value="Unassembled WGS sequence"/>
</dbReference>
<dbReference type="EMBL" id="JALHLE010000041">
    <property type="protein sequence ID" value="MCJ2180698.1"/>
    <property type="molecule type" value="Genomic_DNA"/>
</dbReference>
<evidence type="ECO:0000313" key="6">
    <source>
        <dbReference type="Proteomes" id="UP001162880"/>
    </source>
</evidence>
<feature type="domain" description="HTH marR-type" evidence="4">
    <location>
        <begin position="2"/>
        <end position="138"/>
    </location>
</feature>
<keyword evidence="3" id="KW-0804">Transcription</keyword>
<evidence type="ECO:0000313" key="5">
    <source>
        <dbReference type="EMBL" id="MCJ2180698.1"/>
    </source>
</evidence>
<dbReference type="SUPFAM" id="SSF46785">
    <property type="entry name" value="Winged helix' DNA-binding domain"/>
    <property type="match status" value="1"/>
</dbReference>
<dbReference type="InterPro" id="IPR036390">
    <property type="entry name" value="WH_DNA-bd_sf"/>
</dbReference>
<evidence type="ECO:0000256" key="2">
    <source>
        <dbReference type="ARBA" id="ARBA00023125"/>
    </source>
</evidence>
<evidence type="ECO:0000256" key="1">
    <source>
        <dbReference type="ARBA" id="ARBA00023015"/>
    </source>
</evidence>
<dbReference type="InterPro" id="IPR039422">
    <property type="entry name" value="MarR/SlyA-like"/>
</dbReference>
<dbReference type="PANTHER" id="PTHR33164:SF89">
    <property type="entry name" value="MARR FAMILY REGULATORY PROTEIN"/>
    <property type="match status" value="1"/>
</dbReference>
<proteinExistence type="predicted"/>
<dbReference type="RefSeq" id="WP_243996148.1">
    <property type="nucleotide sequence ID" value="NZ_JALHLE010000041.1"/>
</dbReference>
<dbReference type="PROSITE" id="PS01117">
    <property type="entry name" value="HTH_MARR_1"/>
    <property type="match status" value="1"/>
</dbReference>
<keyword evidence="6" id="KW-1185">Reference proteome</keyword>
<keyword evidence="2" id="KW-0238">DNA-binding</keyword>
<dbReference type="InterPro" id="IPR036388">
    <property type="entry name" value="WH-like_DNA-bd_sf"/>
</dbReference>
<comment type="caution">
    <text evidence="5">The sequence shown here is derived from an EMBL/GenBank/DDBJ whole genome shotgun (WGS) entry which is preliminary data.</text>
</comment>
<protein>
    <submittedName>
        <fullName evidence="5">MarR family transcriptional regulator</fullName>
    </submittedName>
</protein>
<reference evidence="5" key="1">
    <citation type="submission" date="2022-03" db="EMBL/GenBank/DDBJ databases">
        <title>Identification of a novel bacterium isolated from mangrove sediments.</title>
        <authorList>
            <person name="Pan X."/>
        </authorList>
    </citation>
    <scope>NUCLEOTIDE SEQUENCE</scope>
    <source>
        <strain evidence="5">B2580</strain>
    </source>
</reference>
<gene>
    <name evidence="5" type="ORF">MTR64_19170</name>
</gene>
<dbReference type="Pfam" id="PF12802">
    <property type="entry name" value="MarR_2"/>
    <property type="match status" value="1"/>
</dbReference>
<organism evidence="5 6">
    <name type="scientific">Novosphingobium album</name>
    <name type="common">ex Hu et al. 2023</name>
    <dbReference type="NCBI Taxonomy" id="2930093"/>
    <lineage>
        <taxon>Bacteria</taxon>
        <taxon>Pseudomonadati</taxon>
        <taxon>Pseudomonadota</taxon>
        <taxon>Alphaproteobacteria</taxon>
        <taxon>Sphingomonadales</taxon>
        <taxon>Sphingomonadaceae</taxon>
        <taxon>Novosphingobium</taxon>
    </lineage>
</organism>
<sequence length="153" mass="16484">MDVDLTPAALAALRKILHAAEVDTRKMASATGLTPSQVLVLRQIGARDSITPSAVASVLGFGQATVTNIVDRLAVAGLVTRTRGEHDKRHVLLRLTPQGEERLQASPFPLQLRFSQGYGQLEAWEQAMILAVLERLASLSGVDAEVKDDAYRG</sequence>
<accession>A0ABT0B6R6</accession>
<dbReference type="InterPro" id="IPR023187">
    <property type="entry name" value="Tscrpt_reg_MarR-type_CS"/>
</dbReference>
<dbReference type="PROSITE" id="PS50995">
    <property type="entry name" value="HTH_MARR_2"/>
    <property type="match status" value="1"/>
</dbReference>
<dbReference type="PANTHER" id="PTHR33164">
    <property type="entry name" value="TRANSCRIPTIONAL REGULATOR, MARR FAMILY"/>
    <property type="match status" value="1"/>
</dbReference>
<dbReference type="InterPro" id="IPR000835">
    <property type="entry name" value="HTH_MarR-typ"/>
</dbReference>